<dbReference type="PANTHER" id="PTHR33303:SF2">
    <property type="entry name" value="COA-BINDING DOMAIN-CONTAINING PROTEIN"/>
    <property type="match status" value="1"/>
</dbReference>
<proteinExistence type="predicted"/>
<dbReference type="PANTHER" id="PTHR33303">
    <property type="entry name" value="CYTOPLASMIC PROTEIN-RELATED"/>
    <property type="match status" value="1"/>
</dbReference>
<sequence length="130" mass="14667">MTPYELLNQSETYALFGINDDPEKYALKIYRKLKEHGKTVWGINPKYTEVDGDTVYASVLDLPKTPDIAVMVVNPRIGITMLEDMKTKGITKLWLQPGTFDDAFLDAAHTLGFETIDACVLAVYSIYDKK</sequence>
<dbReference type="Proteomes" id="UP000515928">
    <property type="component" value="Chromosome"/>
</dbReference>
<evidence type="ECO:0000313" key="2">
    <source>
        <dbReference type="EMBL" id="QNN61789.1"/>
    </source>
</evidence>
<protein>
    <submittedName>
        <fullName evidence="2">CoA-binding protein</fullName>
    </submittedName>
</protein>
<dbReference type="SMART" id="SM00881">
    <property type="entry name" value="CoA_binding"/>
    <property type="match status" value="1"/>
</dbReference>
<dbReference type="Pfam" id="PF13380">
    <property type="entry name" value="CoA_binding_2"/>
    <property type="match status" value="1"/>
</dbReference>
<dbReference type="KEGG" id="eio:H9L01_00775"/>
<dbReference type="AlphaFoldDB" id="A0A7G9S1R4"/>
<reference evidence="2 3" key="1">
    <citation type="submission" date="2020-08" db="EMBL/GenBank/DDBJ databases">
        <title>Genome sequence of Erysipelothrix inopinata DSM 15511T.</title>
        <authorList>
            <person name="Hyun D.-W."/>
            <person name="Bae J.-W."/>
        </authorList>
    </citation>
    <scope>NUCLEOTIDE SEQUENCE [LARGE SCALE GENOMIC DNA]</scope>
    <source>
        <strain evidence="2 3">DSM 15511</strain>
    </source>
</reference>
<accession>A0A7G9S1R4</accession>
<dbReference type="RefSeq" id="WP_187534982.1">
    <property type="nucleotide sequence ID" value="NZ_CBCSHU010000009.1"/>
</dbReference>
<dbReference type="InterPro" id="IPR036291">
    <property type="entry name" value="NAD(P)-bd_dom_sf"/>
</dbReference>
<keyword evidence="3" id="KW-1185">Reference proteome</keyword>
<dbReference type="InterPro" id="IPR003781">
    <property type="entry name" value="CoA-bd"/>
</dbReference>
<dbReference type="EMBL" id="CP060715">
    <property type="protein sequence ID" value="QNN61789.1"/>
    <property type="molecule type" value="Genomic_DNA"/>
</dbReference>
<evidence type="ECO:0000259" key="1">
    <source>
        <dbReference type="SMART" id="SM00881"/>
    </source>
</evidence>
<organism evidence="2 3">
    <name type="scientific">Erysipelothrix inopinata</name>
    <dbReference type="NCBI Taxonomy" id="225084"/>
    <lineage>
        <taxon>Bacteria</taxon>
        <taxon>Bacillati</taxon>
        <taxon>Bacillota</taxon>
        <taxon>Erysipelotrichia</taxon>
        <taxon>Erysipelotrichales</taxon>
        <taxon>Erysipelotrichaceae</taxon>
        <taxon>Erysipelothrix</taxon>
    </lineage>
</organism>
<evidence type="ECO:0000313" key="3">
    <source>
        <dbReference type="Proteomes" id="UP000515928"/>
    </source>
</evidence>
<name>A0A7G9S1R4_9FIRM</name>
<feature type="domain" description="CoA-binding" evidence="1">
    <location>
        <begin position="6"/>
        <end position="99"/>
    </location>
</feature>
<dbReference type="Gene3D" id="3.40.50.720">
    <property type="entry name" value="NAD(P)-binding Rossmann-like Domain"/>
    <property type="match status" value="1"/>
</dbReference>
<dbReference type="SUPFAM" id="SSF51735">
    <property type="entry name" value="NAD(P)-binding Rossmann-fold domains"/>
    <property type="match status" value="1"/>
</dbReference>
<gene>
    <name evidence="2" type="ORF">H9L01_00775</name>
</gene>